<dbReference type="Gene3D" id="3.30.540.10">
    <property type="entry name" value="Fructose-1,6-Bisphosphatase, subunit A, domain 1"/>
    <property type="match status" value="1"/>
</dbReference>
<accession>A0A516KFB0</accession>
<dbReference type="UniPathway" id="UPA00823">
    <property type="reaction ID" value="UER00788"/>
</dbReference>
<evidence type="ECO:0000256" key="3">
    <source>
        <dbReference type="ARBA" id="ARBA00005152"/>
    </source>
</evidence>
<comment type="pathway">
    <text evidence="3">Polyol metabolism; myo-inositol biosynthesis; myo-inositol from D-glucose 6-phosphate: step 2/2.</text>
</comment>
<dbReference type="PROSITE" id="PS00630">
    <property type="entry name" value="IMP_2"/>
    <property type="match status" value="1"/>
</dbReference>
<evidence type="ECO:0000256" key="4">
    <source>
        <dbReference type="ARBA" id="ARBA00013106"/>
    </source>
</evidence>
<comment type="catalytic activity">
    <reaction evidence="1">
        <text>a myo-inositol phosphate + H2O = myo-inositol + phosphate</text>
        <dbReference type="Rhea" id="RHEA:24056"/>
        <dbReference type="ChEBI" id="CHEBI:15377"/>
        <dbReference type="ChEBI" id="CHEBI:17268"/>
        <dbReference type="ChEBI" id="CHEBI:43474"/>
        <dbReference type="ChEBI" id="CHEBI:84139"/>
        <dbReference type="EC" id="3.1.3.25"/>
    </reaction>
</comment>
<dbReference type="PANTHER" id="PTHR20854">
    <property type="entry name" value="INOSITOL MONOPHOSPHATASE"/>
    <property type="match status" value="1"/>
</dbReference>
<dbReference type="EMBL" id="CP041666">
    <property type="protein sequence ID" value="QDP40047.1"/>
    <property type="molecule type" value="Genomic_DNA"/>
</dbReference>
<dbReference type="EC" id="3.1.3.25" evidence="4"/>
<reference evidence="9 10" key="1">
    <citation type="submission" date="2019-07" db="EMBL/GenBank/DDBJ databases">
        <authorList>
            <person name="Li J."/>
        </authorList>
    </citation>
    <scope>NUCLEOTIDE SEQUENCE [LARGE SCALE GENOMIC DNA]</scope>
    <source>
        <strain evidence="9 10">TKL69</strain>
    </source>
</reference>
<dbReference type="CDD" id="cd01637">
    <property type="entry name" value="IMPase_like"/>
    <property type="match status" value="1"/>
</dbReference>
<dbReference type="AlphaFoldDB" id="A0A516KFB0"/>
<dbReference type="PRINTS" id="PR00377">
    <property type="entry name" value="IMPHPHTASES"/>
</dbReference>
<comment type="cofactor">
    <cofactor evidence="2 8">
        <name>Mg(2+)</name>
        <dbReference type="ChEBI" id="CHEBI:18420"/>
    </cofactor>
</comment>
<keyword evidence="6" id="KW-0378">Hydrolase</keyword>
<evidence type="ECO:0000256" key="1">
    <source>
        <dbReference type="ARBA" id="ARBA00001033"/>
    </source>
</evidence>
<keyword evidence="7 8" id="KW-0460">Magnesium</keyword>
<dbReference type="GO" id="GO:0007165">
    <property type="term" value="P:signal transduction"/>
    <property type="evidence" value="ECO:0007669"/>
    <property type="project" value="TreeGrafter"/>
</dbReference>
<evidence type="ECO:0000256" key="2">
    <source>
        <dbReference type="ARBA" id="ARBA00001946"/>
    </source>
</evidence>
<dbReference type="PANTHER" id="PTHR20854:SF4">
    <property type="entry name" value="INOSITOL-1-MONOPHOSPHATASE-RELATED"/>
    <property type="match status" value="1"/>
</dbReference>
<dbReference type="SUPFAM" id="SSF56655">
    <property type="entry name" value="Carbohydrate phosphatase"/>
    <property type="match status" value="1"/>
</dbReference>
<evidence type="ECO:0000256" key="5">
    <source>
        <dbReference type="ARBA" id="ARBA00022723"/>
    </source>
</evidence>
<dbReference type="Gene3D" id="3.40.190.80">
    <property type="match status" value="1"/>
</dbReference>
<dbReference type="GO" id="GO:0008934">
    <property type="term" value="F:inositol monophosphate 1-phosphatase activity"/>
    <property type="evidence" value="ECO:0007669"/>
    <property type="project" value="TreeGrafter"/>
</dbReference>
<evidence type="ECO:0000256" key="6">
    <source>
        <dbReference type="ARBA" id="ARBA00022801"/>
    </source>
</evidence>
<gene>
    <name evidence="9" type="ORF">FN924_07630</name>
</gene>
<evidence type="ECO:0000313" key="10">
    <source>
        <dbReference type="Proteomes" id="UP000315215"/>
    </source>
</evidence>
<keyword evidence="10" id="KW-1185">Reference proteome</keyword>
<dbReference type="GO" id="GO:0046854">
    <property type="term" value="P:phosphatidylinositol phosphate biosynthetic process"/>
    <property type="evidence" value="ECO:0007669"/>
    <property type="project" value="InterPro"/>
</dbReference>
<dbReference type="InterPro" id="IPR000760">
    <property type="entry name" value="Inositol_monophosphatase-like"/>
</dbReference>
<dbReference type="InterPro" id="IPR020552">
    <property type="entry name" value="Inositol_monoPase_Li-sen"/>
</dbReference>
<dbReference type="PROSITE" id="PS00629">
    <property type="entry name" value="IMP_1"/>
    <property type="match status" value="1"/>
</dbReference>
<dbReference type="InterPro" id="IPR020550">
    <property type="entry name" value="Inositol_monophosphatase_CS"/>
</dbReference>
<organism evidence="9 10">
    <name type="scientific">Radiobacillus deserti</name>
    <dbReference type="NCBI Taxonomy" id="2594883"/>
    <lineage>
        <taxon>Bacteria</taxon>
        <taxon>Bacillati</taxon>
        <taxon>Bacillota</taxon>
        <taxon>Bacilli</taxon>
        <taxon>Bacillales</taxon>
        <taxon>Bacillaceae</taxon>
        <taxon>Radiobacillus</taxon>
    </lineage>
</organism>
<dbReference type="InterPro" id="IPR020583">
    <property type="entry name" value="Inositol_monoP_metal-BS"/>
</dbReference>
<keyword evidence="5 8" id="KW-0479">Metal-binding</keyword>
<sequence>MDADLKQDIYNQAIEWIREAGDRIRESIGEPLTIDTKSNPNDLVTQMDKNTEKFFVEKIKGKYAHHHLISEEGFGDKLNTMDGVVWIIDPIDGTMNFVHQKRNFAISIGIYVDGIGEIGLIYDVMDDILYSAKRGEGAYKNGVKLPALENKRLEESILALNSFWTCENRAVNEKKMQELVKKVRGTRSYGSAALEFAYLAEGILDGYVTMKLAPWDIAAGVILVQEVGGTTTKADGQPLDLLKDNTILSANQTIHEEIYSSYIELK</sequence>
<dbReference type="Pfam" id="PF00459">
    <property type="entry name" value="Inositol_P"/>
    <property type="match status" value="1"/>
</dbReference>
<feature type="binding site" evidence="8">
    <location>
        <position position="91"/>
    </location>
    <ligand>
        <name>Mg(2+)</name>
        <dbReference type="ChEBI" id="CHEBI:18420"/>
        <label>1</label>
        <note>catalytic</note>
    </ligand>
</feature>
<dbReference type="PRINTS" id="PR00378">
    <property type="entry name" value="LIIMPHPHTASE"/>
</dbReference>
<dbReference type="FunFam" id="3.30.540.10:FF:000003">
    <property type="entry name" value="Inositol-1-monophosphatase"/>
    <property type="match status" value="1"/>
</dbReference>
<dbReference type="Proteomes" id="UP000315215">
    <property type="component" value="Chromosome"/>
</dbReference>
<feature type="binding site" evidence="8">
    <location>
        <position position="92"/>
    </location>
    <ligand>
        <name>Mg(2+)</name>
        <dbReference type="ChEBI" id="CHEBI:18420"/>
        <label>1</label>
        <note>catalytic</note>
    </ligand>
</feature>
<dbReference type="KEGG" id="aqt:FN924_07630"/>
<dbReference type="GO" id="GO:0046872">
    <property type="term" value="F:metal ion binding"/>
    <property type="evidence" value="ECO:0007669"/>
    <property type="project" value="UniProtKB-KW"/>
</dbReference>
<feature type="binding site" evidence="8">
    <location>
        <position position="89"/>
    </location>
    <ligand>
        <name>Mg(2+)</name>
        <dbReference type="ChEBI" id="CHEBI:18420"/>
        <label>1</label>
        <note>catalytic</note>
    </ligand>
</feature>
<evidence type="ECO:0000256" key="7">
    <source>
        <dbReference type="ARBA" id="ARBA00022842"/>
    </source>
</evidence>
<dbReference type="OrthoDB" id="9772456at2"/>
<evidence type="ECO:0000313" key="9">
    <source>
        <dbReference type="EMBL" id="QDP40047.1"/>
    </source>
</evidence>
<dbReference type="GO" id="GO:0006021">
    <property type="term" value="P:inositol biosynthetic process"/>
    <property type="evidence" value="ECO:0007669"/>
    <property type="project" value="UniProtKB-UniPathway"/>
</dbReference>
<feature type="binding site" evidence="8">
    <location>
        <position position="216"/>
    </location>
    <ligand>
        <name>Mg(2+)</name>
        <dbReference type="ChEBI" id="CHEBI:18420"/>
        <label>1</label>
        <note>catalytic</note>
    </ligand>
</feature>
<feature type="binding site" evidence="8">
    <location>
        <position position="71"/>
    </location>
    <ligand>
        <name>Mg(2+)</name>
        <dbReference type="ChEBI" id="CHEBI:18420"/>
        <label>1</label>
        <note>catalytic</note>
    </ligand>
</feature>
<evidence type="ECO:0000256" key="8">
    <source>
        <dbReference type="PIRSR" id="PIRSR600760-2"/>
    </source>
</evidence>
<name>A0A516KFB0_9BACI</name>
<proteinExistence type="predicted"/>
<protein>
    <recommendedName>
        <fullName evidence="4">inositol-phosphate phosphatase</fullName>
        <ecNumber evidence="4">3.1.3.25</ecNumber>
    </recommendedName>
</protein>
<dbReference type="RefSeq" id="WP_143893243.1">
    <property type="nucleotide sequence ID" value="NZ_CP041666.1"/>
</dbReference>